<keyword evidence="3" id="KW-1185">Reference proteome</keyword>
<feature type="transmembrane region" description="Helical" evidence="1">
    <location>
        <begin position="49"/>
        <end position="69"/>
    </location>
</feature>
<keyword evidence="1" id="KW-0472">Membrane</keyword>
<evidence type="ECO:0000313" key="2">
    <source>
        <dbReference type="EMBL" id="MFC7319825.1"/>
    </source>
</evidence>
<evidence type="ECO:0000313" key="3">
    <source>
        <dbReference type="Proteomes" id="UP001596494"/>
    </source>
</evidence>
<name>A0ABW2K105_9BACI</name>
<reference evidence="3" key="1">
    <citation type="journal article" date="2019" name="Int. J. Syst. Evol. Microbiol.">
        <title>The Global Catalogue of Microorganisms (GCM) 10K type strain sequencing project: providing services to taxonomists for standard genome sequencing and annotation.</title>
        <authorList>
            <consortium name="The Broad Institute Genomics Platform"/>
            <consortium name="The Broad Institute Genome Sequencing Center for Infectious Disease"/>
            <person name="Wu L."/>
            <person name="Ma J."/>
        </authorList>
    </citation>
    <scope>NUCLEOTIDE SEQUENCE [LARGE SCALE GENOMIC DNA]</scope>
    <source>
        <strain evidence="3">CCUG 73951</strain>
    </source>
</reference>
<dbReference type="Proteomes" id="UP001596494">
    <property type="component" value="Unassembled WGS sequence"/>
</dbReference>
<evidence type="ECO:0000256" key="1">
    <source>
        <dbReference type="SAM" id="Phobius"/>
    </source>
</evidence>
<dbReference type="RefSeq" id="WP_289215597.1">
    <property type="nucleotide sequence ID" value="NZ_JAPVRC010000003.1"/>
</dbReference>
<protein>
    <recommendedName>
        <fullName evidence="4">Branched-chain amino acid ABC transporter substrate-binding protein</fullName>
    </recommendedName>
</protein>
<feature type="transmembrane region" description="Helical" evidence="1">
    <location>
        <begin position="108"/>
        <end position="131"/>
    </location>
</feature>
<accession>A0ABW2K105</accession>
<gene>
    <name evidence="2" type="ORF">ACFQMN_02850</name>
</gene>
<organism evidence="2 3">
    <name type="scientific">Halobacillus campisalis</name>
    <dbReference type="NCBI Taxonomy" id="435909"/>
    <lineage>
        <taxon>Bacteria</taxon>
        <taxon>Bacillati</taxon>
        <taxon>Bacillota</taxon>
        <taxon>Bacilli</taxon>
        <taxon>Bacillales</taxon>
        <taxon>Bacillaceae</taxon>
        <taxon>Halobacillus</taxon>
    </lineage>
</organism>
<comment type="caution">
    <text evidence="2">The sequence shown here is derived from an EMBL/GenBank/DDBJ whole genome shotgun (WGS) entry which is preliminary data.</text>
</comment>
<keyword evidence="1" id="KW-1133">Transmembrane helix</keyword>
<feature type="transmembrane region" description="Helical" evidence="1">
    <location>
        <begin position="81"/>
        <end position="102"/>
    </location>
</feature>
<feature type="transmembrane region" description="Helical" evidence="1">
    <location>
        <begin position="20"/>
        <end position="37"/>
    </location>
</feature>
<evidence type="ECO:0008006" key="4">
    <source>
        <dbReference type="Google" id="ProtNLM"/>
    </source>
</evidence>
<proteinExistence type="predicted"/>
<dbReference type="EMBL" id="JBHTBY010000001">
    <property type="protein sequence ID" value="MFC7319825.1"/>
    <property type="molecule type" value="Genomic_DNA"/>
</dbReference>
<keyword evidence="1" id="KW-0812">Transmembrane</keyword>
<sequence length="143" mass="15831">MKKIKDERLILQNLKNIRIAYIIQTLGILGILGYDLVTKGLDVMTENPLWIVFMVTVVVSAFLSMNVSVDHENQEKSSKNGLVLSLLIIIFISIVVGTLTSLSEGYSIINGVIIGGVLLICGLLPVTYVYYLRTKQQSENADE</sequence>